<dbReference type="GO" id="GO:0006355">
    <property type="term" value="P:regulation of DNA-templated transcription"/>
    <property type="evidence" value="ECO:0007669"/>
    <property type="project" value="InterPro"/>
</dbReference>
<dbReference type="EMBL" id="CP012673">
    <property type="protein sequence ID" value="AUX45935.1"/>
    <property type="molecule type" value="Genomic_DNA"/>
</dbReference>
<dbReference type="GO" id="GO:0005524">
    <property type="term" value="F:ATP binding"/>
    <property type="evidence" value="ECO:0007669"/>
    <property type="project" value="UniProtKB-KW"/>
</dbReference>
<evidence type="ECO:0000313" key="5">
    <source>
        <dbReference type="EMBL" id="AUX45935.1"/>
    </source>
</evidence>
<dbReference type="PROSITE" id="PS00676">
    <property type="entry name" value="SIGMA54_INTERACT_2"/>
    <property type="match status" value="1"/>
</dbReference>
<dbReference type="SMART" id="SM00240">
    <property type="entry name" value="FHA"/>
    <property type="match status" value="1"/>
</dbReference>
<feature type="domain" description="FHA" evidence="3">
    <location>
        <begin position="53"/>
        <end position="115"/>
    </location>
</feature>
<dbReference type="CDD" id="cd00009">
    <property type="entry name" value="AAA"/>
    <property type="match status" value="1"/>
</dbReference>
<dbReference type="PROSITE" id="PS50045">
    <property type="entry name" value="SIGMA54_INTERACT_4"/>
    <property type="match status" value="1"/>
</dbReference>
<name>A0A2L0F2Y5_SORCE</name>
<dbReference type="Proteomes" id="UP000238348">
    <property type="component" value="Chromosome"/>
</dbReference>
<keyword evidence="1" id="KW-0547">Nucleotide-binding</keyword>
<dbReference type="PROSITE" id="PS50006">
    <property type="entry name" value="FHA_DOMAIN"/>
    <property type="match status" value="1"/>
</dbReference>
<dbReference type="RefSeq" id="WP_159397665.1">
    <property type="nucleotide sequence ID" value="NZ_CP012673.1"/>
</dbReference>
<evidence type="ECO:0000256" key="2">
    <source>
        <dbReference type="ARBA" id="ARBA00022840"/>
    </source>
</evidence>
<evidence type="ECO:0000259" key="3">
    <source>
        <dbReference type="PROSITE" id="PS50006"/>
    </source>
</evidence>
<dbReference type="InterPro" id="IPR027417">
    <property type="entry name" value="P-loop_NTPase"/>
</dbReference>
<feature type="domain" description="Sigma-54 factor interaction" evidence="4">
    <location>
        <begin position="166"/>
        <end position="388"/>
    </location>
</feature>
<accession>A0A2L0F2Y5</accession>
<keyword evidence="2" id="KW-0067">ATP-binding</keyword>
<dbReference type="SUPFAM" id="SSF49879">
    <property type="entry name" value="SMAD/FHA domain"/>
    <property type="match status" value="1"/>
</dbReference>
<evidence type="ECO:0000256" key="1">
    <source>
        <dbReference type="ARBA" id="ARBA00022741"/>
    </source>
</evidence>
<protein>
    <submittedName>
        <fullName evidence="5">Sigma-54 dependent transcriptional regulator</fullName>
    </submittedName>
</protein>
<dbReference type="Gene3D" id="3.40.50.300">
    <property type="entry name" value="P-loop containing nucleotide triphosphate hydrolases"/>
    <property type="match status" value="1"/>
</dbReference>
<dbReference type="Gene3D" id="2.60.200.20">
    <property type="match status" value="1"/>
</dbReference>
<proteinExistence type="predicted"/>
<evidence type="ECO:0000313" key="6">
    <source>
        <dbReference type="Proteomes" id="UP000238348"/>
    </source>
</evidence>
<gene>
    <name evidence="5" type="ORF">SOCE26_074370</name>
</gene>
<dbReference type="Gene3D" id="1.10.10.60">
    <property type="entry name" value="Homeodomain-like"/>
    <property type="match status" value="1"/>
</dbReference>
<dbReference type="CDD" id="cd00060">
    <property type="entry name" value="FHA"/>
    <property type="match status" value="1"/>
</dbReference>
<dbReference type="InterPro" id="IPR025662">
    <property type="entry name" value="Sigma_54_int_dom_ATP-bd_1"/>
</dbReference>
<dbReference type="AlphaFoldDB" id="A0A2L0F2Y5"/>
<dbReference type="FunFam" id="3.40.50.300:FF:000006">
    <property type="entry name" value="DNA-binding transcriptional regulator NtrC"/>
    <property type="match status" value="1"/>
</dbReference>
<sequence>MTAEPTTHATTNEDAGHERRAGALSPPYLFVVLHCDSPLAGGARYDLSDVDQVTIGRGSSRAATRTREGELRKLDLRLPGSIISSKHGVLVRDAERWSIEDAQSRNGIFVNDERVTRVTLRDGDFIEVGHVILRYRAALPASRSAPVDLDTAHLTPRAPGFGTLLPQLAEQLTDLDRIARMPVTVLLLGETGTGKEVLARAVHTLSGRPGPFVAVNCGGLPASLLESQLFGHVKGSFTGATRDEIGTIRSADGGTLFLDEIGDLPLPAQAALLRVLQEREVVPVGGTRPLKVDLRVVAATHKPLEYMASRGEFRPDLLARLSGYRHELMPLRGRIEDLGMIVGDLLRRSEVPGARDVRISMSAGRRLLRHTWPLNIRELQQLLAVATALSTGSVIEAAHLPSGSLGAPPERAPEAEHSLLEPEKLRQHLIALLEKHQGKVSYVARDMGKARMQIHRWLQRLGIDPKIYRR</sequence>
<reference evidence="5 6" key="1">
    <citation type="submission" date="2015-09" db="EMBL/GenBank/DDBJ databases">
        <title>Sorangium comparison.</title>
        <authorList>
            <person name="Zaburannyi N."/>
            <person name="Bunk B."/>
            <person name="Overmann J."/>
            <person name="Mueller R."/>
        </authorList>
    </citation>
    <scope>NUCLEOTIDE SEQUENCE [LARGE SCALE GENOMIC DNA]</scope>
    <source>
        <strain evidence="5 6">So ce26</strain>
    </source>
</reference>
<dbReference type="Gene3D" id="1.10.8.60">
    <property type="match status" value="1"/>
</dbReference>
<dbReference type="InterPro" id="IPR000253">
    <property type="entry name" value="FHA_dom"/>
</dbReference>
<dbReference type="InterPro" id="IPR002078">
    <property type="entry name" value="Sigma_54_int"/>
</dbReference>
<dbReference type="InterPro" id="IPR058031">
    <property type="entry name" value="AAA_lid_NorR"/>
</dbReference>
<dbReference type="Pfam" id="PF00158">
    <property type="entry name" value="Sigma54_activat"/>
    <property type="match status" value="1"/>
</dbReference>
<dbReference type="SMART" id="SM00382">
    <property type="entry name" value="AAA"/>
    <property type="match status" value="1"/>
</dbReference>
<dbReference type="PANTHER" id="PTHR32071:SF77">
    <property type="entry name" value="TRANSCRIPTIONAL REGULATORY PROTEIN"/>
    <property type="match status" value="1"/>
</dbReference>
<organism evidence="5 6">
    <name type="scientific">Sorangium cellulosum</name>
    <name type="common">Polyangium cellulosum</name>
    <dbReference type="NCBI Taxonomy" id="56"/>
    <lineage>
        <taxon>Bacteria</taxon>
        <taxon>Pseudomonadati</taxon>
        <taxon>Myxococcota</taxon>
        <taxon>Polyangia</taxon>
        <taxon>Polyangiales</taxon>
        <taxon>Polyangiaceae</taxon>
        <taxon>Sorangium</taxon>
    </lineage>
</organism>
<dbReference type="OrthoDB" id="5482472at2"/>
<dbReference type="InterPro" id="IPR025943">
    <property type="entry name" value="Sigma_54_int_dom_ATP-bd_2"/>
</dbReference>
<dbReference type="PANTHER" id="PTHR32071">
    <property type="entry name" value="TRANSCRIPTIONAL REGULATORY PROTEIN"/>
    <property type="match status" value="1"/>
</dbReference>
<evidence type="ECO:0000259" key="4">
    <source>
        <dbReference type="PROSITE" id="PS50045"/>
    </source>
</evidence>
<dbReference type="SUPFAM" id="SSF52540">
    <property type="entry name" value="P-loop containing nucleoside triphosphate hydrolases"/>
    <property type="match status" value="1"/>
</dbReference>
<dbReference type="PROSITE" id="PS00675">
    <property type="entry name" value="SIGMA54_INTERACT_1"/>
    <property type="match status" value="1"/>
</dbReference>
<dbReference type="Pfam" id="PF00498">
    <property type="entry name" value="FHA"/>
    <property type="match status" value="1"/>
</dbReference>
<dbReference type="InterPro" id="IPR003593">
    <property type="entry name" value="AAA+_ATPase"/>
</dbReference>
<dbReference type="Pfam" id="PF25601">
    <property type="entry name" value="AAA_lid_14"/>
    <property type="match status" value="1"/>
</dbReference>
<dbReference type="InterPro" id="IPR008984">
    <property type="entry name" value="SMAD_FHA_dom_sf"/>
</dbReference>